<keyword evidence="9" id="KW-0694">RNA-binding</keyword>
<dbReference type="HOGENOM" id="CLU_003041_1_0_1"/>
<proteinExistence type="inferred from homology"/>
<evidence type="ECO:0000313" key="23">
    <source>
        <dbReference type="Proteomes" id="UP000016924"/>
    </source>
</evidence>
<dbReference type="GO" id="GO:0003724">
    <property type="term" value="F:RNA helicase activity"/>
    <property type="evidence" value="ECO:0007669"/>
    <property type="project" value="UniProtKB-EC"/>
</dbReference>
<dbReference type="PROSITE" id="PS51195">
    <property type="entry name" value="Q_MOTIF"/>
    <property type="match status" value="1"/>
</dbReference>
<comment type="catalytic activity">
    <reaction evidence="15">
        <text>ATP + H2O = ADP + phosphate + H(+)</text>
        <dbReference type="Rhea" id="RHEA:13065"/>
        <dbReference type="ChEBI" id="CHEBI:15377"/>
        <dbReference type="ChEBI" id="CHEBI:15378"/>
        <dbReference type="ChEBI" id="CHEBI:30616"/>
        <dbReference type="ChEBI" id="CHEBI:43474"/>
        <dbReference type="ChEBI" id="CHEBI:456216"/>
        <dbReference type="EC" id="3.6.4.13"/>
    </reaction>
</comment>
<dbReference type="SMART" id="SM00487">
    <property type="entry name" value="DEXDc"/>
    <property type="match status" value="1"/>
</dbReference>
<keyword evidence="5 17" id="KW-0378">Hydrolase</keyword>
<dbReference type="GO" id="GO:0005524">
    <property type="term" value="F:ATP binding"/>
    <property type="evidence" value="ECO:0007669"/>
    <property type="project" value="UniProtKB-KW"/>
</dbReference>
<evidence type="ECO:0000256" key="12">
    <source>
        <dbReference type="ARBA" id="ARBA00037213"/>
    </source>
</evidence>
<dbReference type="InterPro" id="IPR027417">
    <property type="entry name" value="P-loop_NTPase"/>
</dbReference>
<dbReference type="OrthoDB" id="10265785at2759"/>
<dbReference type="Gene3D" id="3.40.50.300">
    <property type="entry name" value="P-loop containing nucleotide triphosphate hydrolases"/>
    <property type="match status" value="2"/>
</dbReference>
<evidence type="ECO:0000259" key="19">
    <source>
        <dbReference type="PROSITE" id="PS51192"/>
    </source>
</evidence>
<accession>R7YQX8</accession>
<keyword evidence="6 17" id="KW-0347">Helicase</keyword>
<dbReference type="EC" id="3.6.4.13" evidence="3"/>
<organism evidence="22 23">
    <name type="scientific">Coniosporium apollinis (strain CBS 100218)</name>
    <name type="common">Rock-inhabiting black yeast</name>
    <dbReference type="NCBI Taxonomy" id="1168221"/>
    <lineage>
        <taxon>Eukaryota</taxon>
        <taxon>Fungi</taxon>
        <taxon>Dikarya</taxon>
        <taxon>Ascomycota</taxon>
        <taxon>Pezizomycotina</taxon>
        <taxon>Dothideomycetes</taxon>
        <taxon>Dothideomycetes incertae sedis</taxon>
        <taxon>Coniosporium</taxon>
    </lineage>
</organism>
<keyword evidence="7" id="KW-0813">Transport</keyword>
<dbReference type="GeneID" id="19900592"/>
<dbReference type="PANTHER" id="PTHR47958">
    <property type="entry name" value="ATP-DEPENDENT RNA HELICASE DBP3"/>
    <property type="match status" value="1"/>
</dbReference>
<dbReference type="AlphaFoldDB" id="R7YQX8"/>
<keyword evidence="10" id="KW-0811">Translocation</keyword>
<dbReference type="PROSITE" id="PS51192">
    <property type="entry name" value="HELICASE_ATP_BIND_1"/>
    <property type="match status" value="1"/>
</dbReference>
<dbReference type="GO" id="GO:0016973">
    <property type="term" value="P:poly(A)+ mRNA export from nucleus"/>
    <property type="evidence" value="ECO:0007669"/>
    <property type="project" value="EnsemblFungi"/>
</dbReference>
<evidence type="ECO:0000256" key="8">
    <source>
        <dbReference type="ARBA" id="ARBA00022840"/>
    </source>
</evidence>
<evidence type="ECO:0000256" key="5">
    <source>
        <dbReference type="ARBA" id="ARBA00022801"/>
    </source>
</evidence>
<evidence type="ECO:0000256" key="18">
    <source>
        <dbReference type="SAM" id="MobiDB-lite"/>
    </source>
</evidence>
<keyword evidence="23" id="KW-1185">Reference proteome</keyword>
<reference evidence="23" key="1">
    <citation type="submission" date="2012-06" db="EMBL/GenBank/DDBJ databases">
        <title>The genome sequence of Coniosporium apollinis CBS 100218.</title>
        <authorList>
            <consortium name="The Broad Institute Genome Sequencing Platform"/>
            <person name="Cuomo C."/>
            <person name="Gorbushina A."/>
            <person name="Noack S."/>
            <person name="Walker B."/>
            <person name="Young S.K."/>
            <person name="Zeng Q."/>
            <person name="Gargeya S."/>
            <person name="Fitzgerald M."/>
            <person name="Haas B."/>
            <person name="Abouelleil A."/>
            <person name="Alvarado L."/>
            <person name="Arachchi H.M."/>
            <person name="Berlin A.M."/>
            <person name="Chapman S.B."/>
            <person name="Goldberg J."/>
            <person name="Griggs A."/>
            <person name="Gujja S."/>
            <person name="Hansen M."/>
            <person name="Howarth C."/>
            <person name="Imamovic A."/>
            <person name="Larimer J."/>
            <person name="McCowan C."/>
            <person name="Montmayeur A."/>
            <person name="Murphy C."/>
            <person name="Neiman D."/>
            <person name="Pearson M."/>
            <person name="Priest M."/>
            <person name="Roberts A."/>
            <person name="Saif S."/>
            <person name="Shea T."/>
            <person name="Sisk P."/>
            <person name="Sykes S."/>
            <person name="Wortman J."/>
            <person name="Nusbaum C."/>
            <person name="Birren B."/>
        </authorList>
    </citation>
    <scope>NUCLEOTIDE SEQUENCE [LARGE SCALE GENOMIC DNA]</scope>
    <source>
        <strain evidence="23">CBS 100218</strain>
    </source>
</reference>
<dbReference type="InterPro" id="IPR011545">
    <property type="entry name" value="DEAD/DEAH_box_helicase_dom"/>
</dbReference>
<feature type="compositionally biased region" description="Basic and acidic residues" evidence="18">
    <location>
        <begin position="53"/>
        <end position="72"/>
    </location>
</feature>
<evidence type="ECO:0000256" key="15">
    <source>
        <dbReference type="ARBA" id="ARBA00047984"/>
    </source>
</evidence>
<evidence type="ECO:0000256" key="9">
    <source>
        <dbReference type="ARBA" id="ARBA00022884"/>
    </source>
</evidence>
<comment type="function">
    <text evidence="12">ATP-dependent RNA helicase associated with the nuclear pore complex and essential for mRNA export from the nucleus. May participate in a terminal step of mRNA export through the removal of proteins that accompany mRNA through the nucleopore complex. May also be involved in early transcription.</text>
</comment>
<evidence type="ECO:0000256" key="1">
    <source>
        <dbReference type="ARBA" id="ARBA00004335"/>
    </source>
</evidence>
<evidence type="ECO:0000256" key="13">
    <source>
        <dbReference type="ARBA" id="ARBA00038143"/>
    </source>
</evidence>
<keyword evidence="11" id="KW-0906">Nuclear pore complex</keyword>
<dbReference type="GO" id="GO:0044614">
    <property type="term" value="C:nuclear pore cytoplasmic filaments"/>
    <property type="evidence" value="ECO:0007669"/>
    <property type="project" value="EnsemblFungi"/>
</dbReference>
<keyword evidence="8 17" id="KW-0067">ATP-binding</keyword>
<feature type="region of interest" description="Disordered" evidence="18">
    <location>
        <begin position="1"/>
        <end position="72"/>
    </location>
</feature>
<feature type="domain" description="Helicase C-terminal" evidence="20">
    <location>
        <begin position="326"/>
        <end position="474"/>
    </location>
</feature>
<keyword evidence="11" id="KW-0539">Nucleus</keyword>
<name>R7YQX8_CONA1</name>
<dbReference type="PROSITE" id="PS00039">
    <property type="entry name" value="DEAD_ATP_HELICASE"/>
    <property type="match status" value="1"/>
</dbReference>
<dbReference type="InterPro" id="IPR001650">
    <property type="entry name" value="Helicase_C-like"/>
</dbReference>
<dbReference type="GO" id="GO:0010494">
    <property type="term" value="C:cytoplasmic stress granule"/>
    <property type="evidence" value="ECO:0007669"/>
    <property type="project" value="EnsemblFungi"/>
</dbReference>
<dbReference type="GO" id="GO:0005934">
    <property type="term" value="C:cellular bud tip"/>
    <property type="evidence" value="ECO:0007669"/>
    <property type="project" value="EnsemblFungi"/>
</dbReference>
<feature type="domain" description="Helicase ATP-binding" evidence="19">
    <location>
        <begin position="127"/>
        <end position="295"/>
    </location>
</feature>
<dbReference type="GO" id="GO:0000822">
    <property type="term" value="F:inositol hexakisphosphate binding"/>
    <property type="evidence" value="ECO:0007669"/>
    <property type="project" value="EnsemblFungi"/>
</dbReference>
<dbReference type="STRING" id="1168221.R7YQX8"/>
<feature type="short sequence motif" description="Q motif" evidence="16">
    <location>
        <begin position="94"/>
        <end position="122"/>
    </location>
</feature>
<dbReference type="GO" id="GO:0015031">
    <property type="term" value="P:protein transport"/>
    <property type="evidence" value="ECO:0007669"/>
    <property type="project" value="UniProtKB-KW"/>
</dbReference>
<evidence type="ECO:0000256" key="3">
    <source>
        <dbReference type="ARBA" id="ARBA00012552"/>
    </source>
</evidence>
<keyword evidence="7" id="KW-0509">mRNA transport</keyword>
<evidence type="ECO:0000256" key="17">
    <source>
        <dbReference type="RuleBase" id="RU000492"/>
    </source>
</evidence>
<comment type="subcellular location">
    <subcellularLocation>
        <location evidence="1">Nucleus membrane</location>
        <topology evidence="1">Peripheral membrane protein</topology>
        <orientation evidence="1">Cytoplasmic side</orientation>
    </subcellularLocation>
    <subcellularLocation>
        <location evidence="2">Nucleus</location>
        <location evidence="2">Nuclear pore complex</location>
    </subcellularLocation>
</comment>
<dbReference type="GO" id="GO:0006415">
    <property type="term" value="P:translational termination"/>
    <property type="evidence" value="ECO:0007669"/>
    <property type="project" value="EnsemblFungi"/>
</dbReference>
<keyword evidence="11" id="KW-0653">Protein transport</keyword>
<protein>
    <recommendedName>
        <fullName evidence="3">RNA helicase</fullName>
        <ecNumber evidence="3">3.6.4.13</ecNumber>
    </recommendedName>
</protein>
<dbReference type="SUPFAM" id="SSF52540">
    <property type="entry name" value="P-loop containing nucleoside triphosphate hydrolases"/>
    <property type="match status" value="1"/>
</dbReference>
<dbReference type="SMART" id="SM00490">
    <property type="entry name" value="HELICc"/>
    <property type="match status" value="1"/>
</dbReference>
<evidence type="ECO:0000259" key="21">
    <source>
        <dbReference type="PROSITE" id="PS51195"/>
    </source>
</evidence>
<dbReference type="FunFam" id="3.40.50.300:FF:000849">
    <property type="entry name" value="ATP-dependent RNA helicase DBP5"/>
    <property type="match status" value="1"/>
</dbReference>
<evidence type="ECO:0000256" key="6">
    <source>
        <dbReference type="ARBA" id="ARBA00022806"/>
    </source>
</evidence>
<comment type="similarity">
    <text evidence="13">Belongs to the DEAD box helicase family. DDX19/DBP5 subfamily.</text>
</comment>
<evidence type="ECO:0000256" key="11">
    <source>
        <dbReference type="ARBA" id="ARBA00023132"/>
    </source>
</evidence>
<dbReference type="Pfam" id="PF00271">
    <property type="entry name" value="Helicase_C"/>
    <property type="match status" value="1"/>
</dbReference>
<dbReference type="CDD" id="cd18787">
    <property type="entry name" value="SF2_C_DEAD"/>
    <property type="match status" value="1"/>
</dbReference>
<dbReference type="InterPro" id="IPR014001">
    <property type="entry name" value="Helicase_ATP-bd"/>
</dbReference>
<evidence type="ECO:0000256" key="16">
    <source>
        <dbReference type="PROSITE-ProRule" id="PRU00552"/>
    </source>
</evidence>
<dbReference type="GO" id="GO:0006409">
    <property type="term" value="P:tRNA export from nucleus"/>
    <property type="evidence" value="ECO:0007669"/>
    <property type="project" value="EnsemblFungi"/>
</dbReference>
<dbReference type="GO" id="GO:0016787">
    <property type="term" value="F:hydrolase activity"/>
    <property type="evidence" value="ECO:0007669"/>
    <property type="project" value="UniProtKB-KW"/>
</dbReference>
<dbReference type="OMA" id="IAAETRW"/>
<sequence>MASETPADTQADAAVSNSASLESRITLPSAAETVSEPQASTTAPEETESTVEEAQRDGATTEKHGSELREPEYDVDVKLSDLQADPNNPLHSVKTFEELGLERSILNGIYNMNFRSPSKIQEWALPILMHNPPANLIAQSQSGTGKTAAFTLNILHRINLETMAPQSLILAPSRELARQIKGVVETMGQFTKGLVVTAAIPDPSRRGQKFEGQVIVGTPGTTMDMIRRKLLDARQIKILVLDEADNMLDQQGLGDQCKRVKALLPRNIQVVLFSATFPPQVIQYATQFAPNAHQMTLKHEELTVEGIKQVFLDCNGEDDKYRVLVQLYGLMTIASSIIFVKRRDTAAEIERRLTQDGHKVAQLSGALEGPQRDEIIDRFRDGRAKVLITTNVLARGIDVQSVSIVVNYDIPETLRGEPDYETYLHRIGRTGRFGRVGVAVNFVHDQDSWQKLAKIAAFFGVECKPLPTDDWDFLEEEIKKILRSSRAGKTTKEMQMQTDGASA</sequence>
<evidence type="ECO:0000256" key="7">
    <source>
        <dbReference type="ARBA" id="ARBA00022816"/>
    </source>
</evidence>
<keyword evidence="4 17" id="KW-0547">Nucleotide-binding</keyword>
<gene>
    <name evidence="22" type="ORF">W97_03281</name>
</gene>
<evidence type="ECO:0000256" key="10">
    <source>
        <dbReference type="ARBA" id="ARBA00023010"/>
    </source>
</evidence>
<dbReference type="EMBL" id="JH767566">
    <property type="protein sequence ID" value="EON64051.1"/>
    <property type="molecule type" value="Genomic_DNA"/>
</dbReference>
<evidence type="ECO:0000259" key="20">
    <source>
        <dbReference type="PROSITE" id="PS51194"/>
    </source>
</evidence>
<dbReference type="GO" id="GO:0003723">
    <property type="term" value="F:RNA binding"/>
    <property type="evidence" value="ECO:0007669"/>
    <property type="project" value="UniProtKB-KW"/>
</dbReference>
<comment type="subunit">
    <text evidence="14">Associates with the nuclear pore complex.</text>
</comment>
<dbReference type="Pfam" id="PF00270">
    <property type="entry name" value="DEAD"/>
    <property type="match status" value="1"/>
</dbReference>
<dbReference type="eggNOG" id="KOG0332">
    <property type="taxonomic scope" value="Eukaryota"/>
</dbReference>
<dbReference type="PROSITE" id="PS51194">
    <property type="entry name" value="HELICASE_CTER"/>
    <property type="match status" value="1"/>
</dbReference>
<dbReference type="Proteomes" id="UP000016924">
    <property type="component" value="Unassembled WGS sequence"/>
</dbReference>
<dbReference type="InterPro" id="IPR014014">
    <property type="entry name" value="RNA_helicase_DEAD_Q_motif"/>
</dbReference>
<feature type="domain" description="DEAD-box RNA helicase Q" evidence="21">
    <location>
        <begin position="94"/>
        <end position="122"/>
    </location>
</feature>
<evidence type="ECO:0000313" key="22">
    <source>
        <dbReference type="EMBL" id="EON64051.1"/>
    </source>
</evidence>
<evidence type="ECO:0000256" key="2">
    <source>
        <dbReference type="ARBA" id="ARBA00004567"/>
    </source>
</evidence>
<dbReference type="RefSeq" id="XP_007779368.1">
    <property type="nucleotide sequence ID" value="XM_007781178.1"/>
</dbReference>
<dbReference type="InterPro" id="IPR000629">
    <property type="entry name" value="RNA-helicase_DEAD-box_CS"/>
</dbReference>
<dbReference type="GO" id="GO:0031965">
    <property type="term" value="C:nuclear membrane"/>
    <property type="evidence" value="ECO:0007669"/>
    <property type="project" value="UniProtKB-SubCell"/>
</dbReference>
<evidence type="ECO:0000256" key="4">
    <source>
        <dbReference type="ARBA" id="ARBA00022741"/>
    </source>
</evidence>
<dbReference type="CDD" id="cd17963">
    <property type="entry name" value="DEADc_DDX19_DDX25"/>
    <property type="match status" value="1"/>
</dbReference>
<evidence type="ECO:0000256" key="14">
    <source>
        <dbReference type="ARBA" id="ARBA00038750"/>
    </source>
</evidence>